<keyword evidence="1" id="KW-0812">Transmembrane</keyword>
<sequence>MQSSPGFIILWVILLLLLLASGWRRRWWPFAIYLLGCIIFIVELNHGNGGWEDLADFATMIVIVLPLYAIGSIVWLVLHFVEINRRKRK</sequence>
<feature type="transmembrane region" description="Helical" evidence="1">
    <location>
        <begin position="57"/>
        <end position="81"/>
    </location>
</feature>
<keyword evidence="1" id="KW-1133">Transmembrane helix</keyword>
<evidence type="ECO:0000313" key="2">
    <source>
        <dbReference type="EMBL" id="QHW34696.1"/>
    </source>
</evidence>
<accession>A0A6C0P8F7</accession>
<organism evidence="2 3">
    <name type="scientific">Paenibacillus rhizovicinus</name>
    <dbReference type="NCBI Taxonomy" id="2704463"/>
    <lineage>
        <taxon>Bacteria</taxon>
        <taxon>Bacillati</taxon>
        <taxon>Bacillota</taxon>
        <taxon>Bacilli</taxon>
        <taxon>Bacillales</taxon>
        <taxon>Paenibacillaceae</taxon>
        <taxon>Paenibacillus</taxon>
    </lineage>
</organism>
<name>A0A6C0P8F7_9BACL</name>
<feature type="transmembrane region" description="Helical" evidence="1">
    <location>
        <begin position="6"/>
        <end position="23"/>
    </location>
</feature>
<dbReference type="KEGG" id="prz:GZH47_30470"/>
<proteinExistence type="predicted"/>
<dbReference type="AlphaFoldDB" id="A0A6C0P8F7"/>
<evidence type="ECO:0000256" key="1">
    <source>
        <dbReference type="SAM" id="Phobius"/>
    </source>
</evidence>
<keyword evidence="1" id="KW-0472">Membrane</keyword>
<dbReference type="RefSeq" id="WP_162644848.1">
    <property type="nucleotide sequence ID" value="NZ_CP048286.1"/>
</dbReference>
<gene>
    <name evidence="2" type="ORF">GZH47_30470</name>
</gene>
<dbReference type="EMBL" id="CP048286">
    <property type="protein sequence ID" value="QHW34696.1"/>
    <property type="molecule type" value="Genomic_DNA"/>
</dbReference>
<reference evidence="2 3" key="1">
    <citation type="submission" date="2020-02" db="EMBL/GenBank/DDBJ databases">
        <title>Paenibacillus sp. nov., isolated from rhizosphere soil of tomato.</title>
        <authorList>
            <person name="Weon H.-Y."/>
            <person name="Lee S.A."/>
        </authorList>
    </citation>
    <scope>NUCLEOTIDE SEQUENCE [LARGE SCALE GENOMIC DNA]</scope>
    <source>
        <strain evidence="2 3">14171R-81</strain>
    </source>
</reference>
<evidence type="ECO:0000313" key="3">
    <source>
        <dbReference type="Proteomes" id="UP000479114"/>
    </source>
</evidence>
<protein>
    <submittedName>
        <fullName evidence="2">Uncharacterized protein</fullName>
    </submittedName>
</protein>
<dbReference type="Proteomes" id="UP000479114">
    <property type="component" value="Chromosome"/>
</dbReference>
<feature type="transmembrane region" description="Helical" evidence="1">
    <location>
        <begin position="30"/>
        <end position="51"/>
    </location>
</feature>
<keyword evidence="3" id="KW-1185">Reference proteome</keyword>